<keyword evidence="1" id="KW-0812">Transmembrane</keyword>
<keyword evidence="1" id="KW-1133">Transmembrane helix</keyword>
<proteinExistence type="predicted"/>
<evidence type="ECO:0000313" key="2">
    <source>
        <dbReference type="EMBL" id="EUJ21414.1"/>
    </source>
</evidence>
<reference evidence="2 3" key="1">
    <citation type="journal article" date="2014" name="Int. J. Syst. Evol. Microbiol.">
        <title>Listeria floridensis sp. nov., Listeria aquatica sp. nov., Listeria cornellensis sp. nov., Listeria riparia sp. nov. and Listeria grandensis sp. nov., from agricultural and natural environments.</title>
        <authorList>
            <person name="den Bakker H.C."/>
            <person name="Warchocki S."/>
            <person name="Wright E.M."/>
            <person name="Allred A.F."/>
            <person name="Ahlstrom C."/>
            <person name="Manuel C.S."/>
            <person name="Stasiewicz M.J."/>
            <person name="Burrell A."/>
            <person name="Roof S."/>
            <person name="Strawn L."/>
            <person name="Fortes E.D."/>
            <person name="Nightingale K.K."/>
            <person name="Kephart D."/>
            <person name="Wiedmann M."/>
        </authorList>
    </citation>
    <scope>NUCLEOTIDE SEQUENCE [LARGE SCALE GENOMIC DNA]</scope>
    <source>
        <strain evidence="2 3">FSL S10-1188</strain>
    </source>
</reference>
<protein>
    <submittedName>
        <fullName evidence="2">Uncharacterized protein</fullName>
    </submittedName>
</protein>
<dbReference type="STRING" id="1265818.MAQA_01657"/>
<comment type="caution">
    <text evidence="2">The sequence shown here is derived from an EMBL/GenBank/DDBJ whole genome shotgun (WGS) entry which is preliminary data.</text>
</comment>
<organism evidence="2 3">
    <name type="scientific">Listeria aquatica FSL S10-1188</name>
    <dbReference type="NCBI Taxonomy" id="1265818"/>
    <lineage>
        <taxon>Bacteria</taxon>
        <taxon>Bacillati</taxon>
        <taxon>Bacillota</taxon>
        <taxon>Bacilli</taxon>
        <taxon>Bacillales</taxon>
        <taxon>Listeriaceae</taxon>
        <taxon>Listeria</taxon>
    </lineage>
</organism>
<evidence type="ECO:0000313" key="3">
    <source>
        <dbReference type="Proteomes" id="UP000019246"/>
    </source>
</evidence>
<dbReference type="AlphaFoldDB" id="W7B2H3"/>
<evidence type="ECO:0000256" key="1">
    <source>
        <dbReference type="SAM" id="Phobius"/>
    </source>
</evidence>
<dbReference type="PATRIC" id="fig|1265818.5.peg.335"/>
<keyword evidence="3" id="KW-1185">Reference proteome</keyword>
<gene>
    <name evidence="2" type="ORF">MAQA_01657</name>
</gene>
<sequence length="43" mass="4948">MGDIIVDILGALVIAIIGYIALKKGLPWMKQFTFKRKNWKKTK</sequence>
<accession>W7B2H3</accession>
<keyword evidence="1" id="KW-0472">Membrane</keyword>
<feature type="transmembrane region" description="Helical" evidence="1">
    <location>
        <begin position="6"/>
        <end position="22"/>
    </location>
</feature>
<dbReference type="Proteomes" id="UP000019246">
    <property type="component" value="Unassembled WGS sequence"/>
</dbReference>
<name>W7B2H3_9LIST</name>
<dbReference type="EMBL" id="AOCG01000002">
    <property type="protein sequence ID" value="EUJ21414.1"/>
    <property type="molecule type" value="Genomic_DNA"/>
</dbReference>